<accession>A0AAN8U7A2</accession>
<evidence type="ECO:0000313" key="5">
    <source>
        <dbReference type="Proteomes" id="UP001371456"/>
    </source>
</evidence>
<dbReference type="EMBL" id="JBANQN010000002">
    <property type="protein sequence ID" value="KAK6798061.1"/>
    <property type="molecule type" value="Genomic_DNA"/>
</dbReference>
<feature type="compositionally biased region" description="Basic and acidic residues" evidence="3">
    <location>
        <begin position="102"/>
        <end position="118"/>
    </location>
</feature>
<dbReference type="PANTHER" id="PTHR33346">
    <property type="entry name" value="DEHYDRIN XERO 2-RELATED"/>
    <property type="match status" value="1"/>
</dbReference>
<dbReference type="GO" id="GO:0009737">
    <property type="term" value="P:response to abscisic acid"/>
    <property type="evidence" value="ECO:0007669"/>
    <property type="project" value="TreeGrafter"/>
</dbReference>
<reference evidence="4 5" key="1">
    <citation type="submission" date="2024-02" db="EMBL/GenBank/DDBJ databases">
        <title>de novo genome assembly of Solanum bulbocastanum strain 11H21.</title>
        <authorList>
            <person name="Hosaka A.J."/>
        </authorList>
    </citation>
    <scope>NUCLEOTIDE SEQUENCE [LARGE SCALE GENOMIC DNA]</scope>
    <source>
        <tissue evidence="4">Young leaves</tissue>
    </source>
</reference>
<feature type="region of interest" description="Disordered" evidence="3">
    <location>
        <begin position="1"/>
        <end position="157"/>
    </location>
</feature>
<protein>
    <recommendedName>
        <fullName evidence="6">Dehydrin</fullName>
    </recommendedName>
</protein>
<dbReference type="GO" id="GO:0005829">
    <property type="term" value="C:cytosol"/>
    <property type="evidence" value="ECO:0007669"/>
    <property type="project" value="TreeGrafter"/>
</dbReference>
<dbReference type="GO" id="GO:0009631">
    <property type="term" value="P:cold acclimation"/>
    <property type="evidence" value="ECO:0007669"/>
    <property type="project" value="TreeGrafter"/>
</dbReference>
<evidence type="ECO:0008006" key="6">
    <source>
        <dbReference type="Google" id="ProtNLM"/>
    </source>
</evidence>
<proteinExistence type="inferred from homology"/>
<dbReference type="PROSITE" id="PS00315">
    <property type="entry name" value="DEHYDRIN_1"/>
    <property type="match status" value="1"/>
</dbReference>
<dbReference type="AlphaFoldDB" id="A0AAN8U7A2"/>
<organism evidence="4 5">
    <name type="scientific">Solanum bulbocastanum</name>
    <name type="common">Wild potato</name>
    <dbReference type="NCBI Taxonomy" id="147425"/>
    <lineage>
        <taxon>Eukaryota</taxon>
        <taxon>Viridiplantae</taxon>
        <taxon>Streptophyta</taxon>
        <taxon>Embryophyta</taxon>
        <taxon>Tracheophyta</taxon>
        <taxon>Spermatophyta</taxon>
        <taxon>Magnoliopsida</taxon>
        <taxon>eudicotyledons</taxon>
        <taxon>Gunneridae</taxon>
        <taxon>Pentapetalae</taxon>
        <taxon>asterids</taxon>
        <taxon>lamiids</taxon>
        <taxon>Solanales</taxon>
        <taxon>Solanaceae</taxon>
        <taxon>Solanoideae</taxon>
        <taxon>Solaneae</taxon>
        <taxon>Solanum</taxon>
    </lineage>
</organism>
<keyword evidence="5" id="KW-1185">Reference proteome</keyword>
<gene>
    <name evidence="4" type="ORF">RDI58_005763</name>
</gene>
<sequence length="157" mass="16598">MAHYENQYSAGQALQTDEYGNPVRQTDEYGNPIPQTGGTMGEYGTTGTGYGTQAGHTAGVLGGEQRQHGTLGGMLHRSGSSSSSSSSEDDGHGGRRKKKGIKDKVKEKLPGGHRDDLAHSTATTTTTGYGMEGTHEKKGIMEKIKEKLPGHHGPGHH</sequence>
<dbReference type="PANTHER" id="PTHR33346:SF42">
    <property type="entry name" value="DEHYDRIN XERO 1"/>
    <property type="match status" value="1"/>
</dbReference>
<feature type="compositionally biased region" description="Polar residues" evidence="3">
    <location>
        <begin position="1"/>
        <end position="15"/>
    </location>
</feature>
<feature type="compositionally biased region" description="Gly residues" evidence="3">
    <location>
        <begin position="38"/>
        <end position="52"/>
    </location>
</feature>
<dbReference type="Proteomes" id="UP001371456">
    <property type="component" value="Unassembled WGS sequence"/>
</dbReference>
<evidence type="ECO:0000313" key="4">
    <source>
        <dbReference type="EMBL" id="KAK6798061.1"/>
    </source>
</evidence>
<feature type="compositionally biased region" description="Basic and acidic residues" evidence="3">
    <location>
        <begin position="133"/>
        <end position="149"/>
    </location>
</feature>
<evidence type="ECO:0000256" key="1">
    <source>
        <dbReference type="ARBA" id="ARBA00008403"/>
    </source>
</evidence>
<evidence type="ECO:0000256" key="3">
    <source>
        <dbReference type="SAM" id="MobiDB-lite"/>
    </source>
</evidence>
<comment type="caution">
    <text evidence="4">The sequence shown here is derived from an EMBL/GenBank/DDBJ whole genome shotgun (WGS) entry which is preliminary data.</text>
</comment>
<dbReference type="GO" id="GO:0009414">
    <property type="term" value="P:response to water deprivation"/>
    <property type="evidence" value="ECO:0007669"/>
    <property type="project" value="TreeGrafter"/>
</dbReference>
<dbReference type="InterPro" id="IPR000167">
    <property type="entry name" value="Dehydrin"/>
</dbReference>
<dbReference type="Pfam" id="PF00257">
    <property type="entry name" value="Dehydrin"/>
    <property type="match status" value="1"/>
</dbReference>
<comment type="similarity">
    <text evidence="1 2">Belongs to the plant dehydrin family.</text>
</comment>
<dbReference type="InterPro" id="IPR030513">
    <property type="entry name" value="Dehydrin_CS"/>
</dbReference>
<dbReference type="PROSITE" id="PS00823">
    <property type="entry name" value="DEHYDRIN_2"/>
    <property type="match status" value="1"/>
</dbReference>
<name>A0AAN8U7A2_SOLBU</name>
<evidence type="ECO:0000256" key="2">
    <source>
        <dbReference type="RuleBase" id="RU003995"/>
    </source>
</evidence>